<sequence length="613" mass="67666">MNIVIVGAGPRGLAVAERLLTKHTAENRTDALDIKMIDPTVLGGRVWNPSQDTLLLMNTVVQQLTLFADDSVNMEGPSWDGPNFYDWIKHNGADFLQAHPEIPQASAYLAELSTLNKNSFSSRGLFGVYAAWFYIELQAHADETSTLSFIRDTVTDITGEQAPYTVTTDDASYSADAIVMALGHADDTLNPEETSFKEYAAANGLTYVEPVHPAEVDLTVVPAKENVIVRGLGLSFFDYIIQLTQERGGQFIANADGLLTYEPSGNEPHILAGSRHGFPLHARGLNQKEYGDGYLPHFLTKENIDKLATQTSGKLAYNDFKHLVVNDMTYKYYINLATERKLDVTALSTALLASDDLNHAAKDFGFADADLYDFAWISNPAKDLPADADYRQFMIDYLKWDIADAAKGNQWAPYAGSFDILRDIRDTIRYTIEMGLLSNEAYLQFLKEFNPISVMVSVGPPRLRIQQIEALIEANVLEIMPGGLHVTPVDGHFVATTNRKDATWTADTVVEARLGPVNLQASLNPLQVNLRATGMMSTDSYTLADGETFSTGATIMDRANFELINANGSRQKSVYSFGIPAESYTWFTTFISRPGVNDKSVRDADKIASLIMN</sequence>
<dbReference type="Pfam" id="PF13454">
    <property type="entry name" value="NAD_binding_9"/>
    <property type="match status" value="1"/>
</dbReference>
<keyword evidence="3" id="KW-1185">Reference proteome</keyword>
<dbReference type="InterPro" id="IPR038732">
    <property type="entry name" value="HpyO/CreE_NAD-binding"/>
</dbReference>
<organism evidence="2 3">
    <name type="scientific">Periweissella cryptocerci</name>
    <dbReference type="NCBI Taxonomy" id="2506420"/>
    <lineage>
        <taxon>Bacteria</taxon>
        <taxon>Bacillati</taxon>
        <taxon>Bacillota</taxon>
        <taxon>Bacilli</taxon>
        <taxon>Lactobacillales</taxon>
        <taxon>Lactobacillaceae</taxon>
        <taxon>Periweissella</taxon>
    </lineage>
</organism>
<accession>A0A4P6YU96</accession>
<dbReference type="PANTHER" id="PTHR40254:SF1">
    <property type="entry name" value="BLR0577 PROTEIN"/>
    <property type="match status" value="1"/>
</dbReference>
<protein>
    <submittedName>
        <fullName evidence="2">Oxidoreductase</fullName>
    </submittedName>
</protein>
<evidence type="ECO:0000259" key="1">
    <source>
        <dbReference type="Pfam" id="PF13454"/>
    </source>
</evidence>
<proteinExistence type="predicted"/>
<dbReference type="RefSeq" id="WP_133363379.1">
    <property type="nucleotide sequence ID" value="NZ_CP037940.1"/>
</dbReference>
<dbReference type="Proteomes" id="UP000292886">
    <property type="component" value="Chromosome"/>
</dbReference>
<dbReference type="EMBL" id="CP037940">
    <property type="protein sequence ID" value="QBO36302.1"/>
    <property type="molecule type" value="Genomic_DNA"/>
</dbReference>
<evidence type="ECO:0000313" key="2">
    <source>
        <dbReference type="EMBL" id="QBO36302.1"/>
    </source>
</evidence>
<dbReference type="AlphaFoldDB" id="A0A4P6YU96"/>
<dbReference type="InterPro" id="IPR052189">
    <property type="entry name" value="L-asp_N-monooxygenase_NS-form"/>
</dbReference>
<dbReference type="SUPFAM" id="SSF51905">
    <property type="entry name" value="FAD/NAD(P)-binding domain"/>
    <property type="match status" value="1"/>
</dbReference>
<dbReference type="KEGG" id="wei:EQG49_07415"/>
<evidence type="ECO:0000313" key="3">
    <source>
        <dbReference type="Proteomes" id="UP000292886"/>
    </source>
</evidence>
<reference evidence="3" key="1">
    <citation type="submission" date="2019-03" db="EMBL/GenBank/DDBJ databases">
        <title>Weissella sp. 26KH-42 Genome sequencing.</title>
        <authorList>
            <person name="Heo J."/>
            <person name="Kim S.-J."/>
            <person name="Kim J.-S."/>
            <person name="Hong S.-B."/>
            <person name="Kwon S.-W."/>
        </authorList>
    </citation>
    <scope>NUCLEOTIDE SEQUENCE [LARGE SCALE GENOMIC DNA]</scope>
    <source>
        <strain evidence="3">26KH-42</strain>
    </source>
</reference>
<feature type="domain" description="FAD-dependent urate hydroxylase HpyO/Asp monooxygenase CreE-like FAD/NAD(P)-binding" evidence="1">
    <location>
        <begin position="4"/>
        <end position="184"/>
    </location>
</feature>
<dbReference type="InterPro" id="IPR036188">
    <property type="entry name" value="FAD/NAD-bd_sf"/>
</dbReference>
<dbReference type="OrthoDB" id="6309046at2"/>
<gene>
    <name evidence="2" type="ORF">EQG49_07415</name>
</gene>
<dbReference type="PANTHER" id="PTHR40254">
    <property type="entry name" value="BLR0577 PROTEIN"/>
    <property type="match status" value="1"/>
</dbReference>
<name>A0A4P6YU96_9LACO</name>